<feature type="non-terminal residue" evidence="2">
    <location>
        <position position="1"/>
    </location>
</feature>
<gene>
    <name evidence="3" type="ORF">g.6468</name>
    <name evidence="2" type="ORF">g.6469</name>
</gene>
<proteinExistence type="predicted"/>
<feature type="region of interest" description="Disordered" evidence="1">
    <location>
        <begin position="117"/>
        <end position="139"/>
    </location>
</feature>
<reference evidence="2" key="1">
    <citation type="submission" date="2015-11" db="EMBL/GenBank/DDBJ databases">
        <title>De novo transcriptome assembly of four potential Pierce s Disease insect vectors from Arizona vineyards.</title>
        <authorList>
            <person name="Tassone E.E."/>
        </authorList>
    </citation>
    <scope>NUCLEOTIDE SEQUENCE</scope>
</reference>
<dbReference type="EMBL" id="GECZ01021744">
    <property type="protein sequence ID" value="JAS48025.1"/>
    <property type="molecule type" value="Transcribed_RNA"/>
</dbReference>
<dbReference type="EMBL" id="GECZ01021265">
    <property type="protein sequence ID" value="JAS48504.1"/>
    <property type="molecule type" value="Transcribed_RNA"/>
</dbReference>
<protein>
    <submittedName>
        <fullName evidence="2">Uncharacterized protein</fullName>
    </submittedName>
</protein>
<name>A0A1B6FCV1_9HEMI</name>
<evidence type="ECO:0000256" key="1">
    <source>
        <dbReference type="SAM" id="MobiDB-lite"/>
    </source>
</evidence>
<accession>A0A1B6FCV1</accession>
<dbReference type="PANTHER" id="PTHR33480">
    <property type="entry name" value="SET DOMAIN-CONTAINING PROTEIN-RELATED"/>
    <property type="match status" value="1"/>
</dbReference>
<sequence>PSQLTSTKLRKHISTVSQLLNLSDNNFNALCKHMGHNPSVHRQYYQMPEEMILKTQISKILVSLEQGNLLEHQGKKLNEFEVSLAKDNVNTVRSHSSSESDEFETTEIDFVYETPQKPLTTYSTPNSKTQSGSSSKKAVRKAKSVKKSWTKEEIDILKQFFAEELMLGIRPPTKKRCEDCMKKFPQLQGIGNYLRIKWRVNAMIQEKKSKMPNHA</sequence>
<feature type="compositionally biased region" description="Polar residues" evidence="1">
    <location>
        <begin position="117"/>
        <end position="130"/>
    </location>
</feature>
<organism evidence="2">
    <name type="scientific">Cuerna arida</name>
    <dbReference type="NCBI Taxonomy" id="1464854"/>
    <lineage>
        <taxon>Eukaryota</taxon>
        <taxon>Metazoa</taxon>
        <taxon>Ecdysozoa</taxon>
        <taxon>Arthropoda</taxon>
        <taxon>Hexapoda</taxon>
        <taxon>Insecta</taxon>
        <taxon>Pterygota</taxon>
        <taxon>Neoptera</taxon>
        <taxon>Paraneoptera</taxon>
        <taxon>Hemiptera</taxon>
        <taxon>Auchenorrhyncha</taxon>
        <taxon>Membracoidea</taxon>
        <taxon>Cicadellidae</taxon>
        <taxon>Cicadellinae</taxon>
        <taxon>Proconiini</taxon>
        <taxon>Cuerna</taxon>
    </lineage>
</organism>
<dbReference type="AlphaFoldDB" id="A0A1B6FCV1"/>
<evidence type="ECO:0000313" key="2">
    <source>
        <dbReference type="EMBL" id="JAS48025.1"/>
    </source>
</evidence>
<evidence type="ECO:0000313" key="3">
    <source>
        <dbReference type="EMBL" id="JAS48504.1"/>
    </source>
</evidence>